<dbReference type="STRING" id="1205910.B005_5148"/>
<evidence type="ECO:0000313" key="1">
    <source>
        <dbReference type="EMBL" id="AFR05939.1"/>
    </source>
</evidence>
<accession>J7L578</accession>
<reference evidence="1 2" key="1">
    <citation type="journal article" date="2012" name="J. Bacteriol.">
        <title>Whole-Genome Sequence of Nocardiopsis alba Strain ATCC BAA-2165, Associated with Honeybees.</title>
        <authorList>
            <person name="Qiao J."/>
            <person name="Chen L."/>
            <person name="Li Y."/>
            <person name="Wang J."/>
            <person name="Zhang W."/>
            <person name="Chen S."/>
        </authorList>
    </citation>
    <scope>NUCLEOTIDE SEQUENCE [LARGE SCALE GENOMIC DNA]</scope>
    <source>
        <strain evidence="2">ATCC BAA-2165 / BE74</strain>
    </source>
</reference>
<dbReference type="Gene3D" id="3.90.180.10">
    <property type="entry name" value="Medium-chain alcohol dehydrogenases, catalytic domain"/>
    <property type="match status" value="1"/>
</dbReference>
<dbReference type="PATRIC" id="fig|1205910.3.peg.4864"/>
<dbReference type="EC" id="1.1.1.284" evidence="1"/>
<dbReference type="HOGENOM" id="CLU_2955944_0_0_11"/>
<dbReference type="AlphaFoldDB" id="J7L578"/>
<dbReference type="GO" id="GO:0051903">
    <property type="term" value="F:S-(hydroxymethyl)glutathione dehydrogenase [NAD(P)+] activity"/>
    <property type="evidence" value="ECO:0007669"/>
    <property type="project" value="UniProtKB-EC"/>
</dbReference>
<sequence>MGQANVRHWAPDILPLLDEQDVLGVEDFATHHLSLEEAPEAYRNFQEKRDGTFKVLFRP</sequence>
<keyword evidence="1" id="KW-0560">Oxidoreductase</keyword>
<protein>
    <submittedName>
        <fullName evidence="1">S-(Hydroxymethyl)glutathione dehydrogenase domain protein</fullName>
        <ecNumber evidence="1">1.1.1.284</ecNumber>
    </submittedName>
</protein>
<proteinExistence type="predicted"/>
<dbReference type="eggNOG" id="COG1063">
    <property type="taxonomic scope" value="Bacteria"/>
</dbReference>
<dbReference type="Proteomes" id="UP000003779">
    <property type="component" value="Chromosome"/>
</dbReference>
<dbReference type="EMBL" id="CP003788">
    <property type="protein sequence ID" value="AFR05939.1"/>
    <property type="molecule type" value="Genomic_DNA"/>
</dbReference>
<reference evidence="2" key="2">
    <citation type="submission" date="2012-08" db="EMBL/GenBank/DDBJ databases">
        <title>Whole-genome sequence of Nocardiopsis alba strain ATCC BAA-2165 associated with honeybees.</title>
        <authorList>
            <person name="Qiao J."/>
            <person name="Chen L."/>
            <person name="Li Y."/>
            <person name="Wang J."/>
            <person name="Zhang W."/>
            <person name="Chen S."/>
        </authorList>
    </citation>
    <scope>NUCLEOTIDE SEQUENCE [LARGE SCALE GENOMIC DNA]</scope>
    <source>
        <strain evidence="2">ATCC BAA-2165 / BE74</strain>
    </source>
</reference>
<evidence type="ECO:0000313" key="2">
    <source>
        <dbReference type="Proteomes" id="UP000003779"/>
    </source>
</evidence>
<dbReference type="KEGG" id="nal:B005_5148"/>
<organism evidence="1 2">
    <name type="scientific">Nocardiopsis alba (strain ATCC BAA-2165 / BE74)</name>
    <dbReference type="NCBI Taxonomy" id="1205910"/>
    <lineage>
        <taxon>Bacteria</taxon>
        <taxon>Bacillati</taxon>
        <taxon>Actinomycetota</taxon>
        <taxon>Actinomycetes</taxon>
        <taxon>Streptosporangiales</taxon>
        <taxon>Nocardiopsidaceae</taxon>
        <taxon>Nocardiopsis</taxon>
    </lineage>
</organism>
<gene>
    <name evidence="1" type="primary">fdh2</name>
    <name evidence="1" type="ordered locus">B005_5148</name>
</gene>
<name>J7L578_NOCAA</name>